<dbReference type="PANTHER" id="PTHR43081:SF19">
    <property type="entry name" value="PH-SENSITIVE ADENYLATE CYCLASE RV1264"/>
    <property type="match status" value="1"/>
</dbReference>
<dbReference type="SMART" id="SM00044">
    <property type="entry name" value="CYCc"/>
    <property type="match status" value="1"/>
</dbReference>
<evidence type="ECO:0000313" key="3">
    <source>
        <dbReference type="Proteomes" id="UP000325797"/>
    </source>
</evidence>
<dbReference type="InterPro" id="IPR001054">
    <property type="entry name" value="A/G_cyclase"/>
</dbReference>
<dbReference type="InterPro" id="IPR050697">
    <property type="entry name" value="Adenylyl/Guanylyl_Cyclase_3/4"/>
</dbReference>
<dbReference type="OrthoDB" id="7374210at2"/>
<dbReference type="GO" id="GO:0035556">
    <property type="term" value="P:intracellular signal transduction"/>
    <property type="evidence" value="ECO:0007669"/>
    <property type="project" value="InterPro"/>
</dbReference>
<dbReference type="Pfam" id="PF19363">
    <property type="entry name" value="DUF5939"/>
    <property type="match status" value="1"/>
</dbReference>
<dbReference type="AlphaFoldDB" id="A0A5J6MW80"/>
<dbReference type="SUPFAM" id="SSF55961">
    <property type="entry name" value="Bet v1-like"/>
    <property type="match status" value="1"/>
</dbReference>
<dbReference type="InterPro" id="IPR023393">
    <property type="entry name" value="START-like_dom_sf"/>
</dbReference>
<dbReference type="InterPro" id="IPR029787">
    <property type="entry name" value="Nucleotide_cyclase"/>
</dbReference>
<accession>A0A5J6MW80</accession>
<dbReference type="InterPro" id="IPR045983">
    <property type="entry name" value="GUC-dom-containing_N"/>
</dbReference>
<evidence type="ECO:0000313" key="2">
    <source>
        <dbReference type="EMBL" id="QEX21962.1"/>
    </source>
</evidence>
<organism evidence="2 3">
    <name type="scientific">Hypericibacter adhaerens</name>
    <dbReference type="NCBI Taxonomy" id="2602016"/>
    <lineage>
        <taxon>Bacteria</taxon>
        <taxon>Pseudomonadati</taxon>
        <taxon>Pseudomonadota</taxon>
        <taxon>Alphaproteobacteria</taxon>
        <taxon>Rhodospirillales</taxon>
        <taxon>Dongiaceae</taxon>
        <taxon>Hypericibacter</taxon>
    </lineage>
</organism>
<dbReference type="Proteomes" id="UP000325797">
    <property type="component" value="Chromosome"/>
</dbReference>
<dbReference type="Gene3D" id="3.30.70.1230">
    <property type="entry name" value="Nucleotide cyclase"/>
    <property type="match status" value="1"/>
</dbReference>
<dbReference type="SUPFAM" id="SSF55073">
    <property type="entry name" value="Nucleotide cyclase"/>
    <property type="match status" value="1"/>
</dbReference>
<dbReference type="PANTHER" id="PTHR43081">
    <property type="entry name" value="ADENYLATE CYCLASE, TERMINAL-DIFFERENTIATION SPECIFIC-RELATED"/>
    <property type="match status" value="1"/>
</dbReference>
<evidence type="ECO:0000259" key="1">
    <source>
        <dbReference type="PROSITE" id="PS50125"/>
    </source>
</evidence>
<sequence>MGKAREQTWVWHFDRPVPDMWAVLADTARFNEAARVPKHEIIEIPQPDGAVEYFGLLKRGPFALRWRERPVNWIHERWFEHCREFVNGPLVSLCASFTLEPEGGGSCGRYTMSAEPRNWLGRLILAGSFFGKTSRTFETLAQQAAAFAGGQREKPFDYEPPKPSEETRRRIEAAVRAIEATPYGHRLAQRLADHVVNAQEADLWRLRPLQLARAWNVPARHVVEACLQAVRSGLLELRWNVLCPRCRVAKAWSGSLDQLPTGAHCPTCNIDYDRDFSKNVEAVFRPAAAIRPLVTGEYCLFGPLSTPHIKLHLTLDPGQTRTLDIDLPFGPYRFRTLEPGPERSIDWQAGALPTAIMHDDHLELGAAGAAGTVTLINRSRRPVTLLLEDRGWAQDALTADRITALQAFRDLFGGDVLRPGDDVGIAEITLMFTDLKGSTALYERVGDARAYRVVREHFAFLAAIVREHDGTIVKTIGDAVMAAFADPAAAMRAALAIQRKVADFNATHGEGAIVIKLGLHKGPCIAVTLNDRLDYFGSTVNLAARLQGQSLGGDIVLSAALAEDDGVKSVLGSLVATEEAAEIRGFDRPAQFCRLKPATISTAAPSAGILP</sequence>
<dbReference type="CDD" id="cd07302">
    <property type="entry name" value="CHD"/>
    <property type="match status" value="1"/>
</dbReference>
<dbReference type="Pfam" id="PF00211">
    <property type="entry name" value="Guanylate_cyc"/>
    <property type="match status" value="1"/>
</dbReference>
<dbReference type="KEGG" id="hadh:FRZ61_18910"/>
<dbReference type="PROSITE" id="PS50125">
    <property type="entry name" value="GUANYLATE_CYCLASE_2"/>
    <property type="match status" value="1"/>
</dbReference>
<feature type="domain" description="Guanylate cyclase" evidence="1">
    <location>
        <begin position="429"/>
        <end position="547"/>
    </location>
</feature>
<proteinExistence type="predicted"/>
<keyword evidence="3" id="KW-1185">Reference proteome</keyword>
<dbReference type="RefSeq" id="WP_151116916.1">
    <property type="nucleotide sequence ID" value="NZ_CP042582.1"/>
</dbReference>
<reference evidence="2 3" key="1">
    <citation type="submission" date="2019-08" db="EMBL/GenBank/DDBJ databases">
        <title>Hyperibacter terrae gen. nov., sp. nov. and Hyperibacter viscosus sp. nov., two new members in the family Rhodospirillaceae isolated from the rhizosphere of Hypericum perforatum.</title>
        <authorList>
            <person name="Noviana Z."/>
        </authorList>
    </citation>
    <scope>NUCLEOTIDE SEQUENCE [LARGE SCALE GENOMIC DNA]</scope>
    <source>
        <strain evidence="2 3">R5959</strain>
    </source>
</reference>
<dbReference type="GO" id="GO:0006171">
    <property type="term" value="P:cAMP biosynthetic process"/>
    <property type="evidence" value="ECO:0007669"/>
    <property type="project" value="TreeGrafter"/>
</dbReference>
<protein>
    <recommendedName>
        <fullName evidence="1">Guanylate cyclase domain-containing protein</fullName>
    </recommendedName>
</protein>
<dbReference type="GO" id="GO:0004016">
    <property type="term" value="F:adenylate cyclase activity"/>
    <property type="evidence" value="ECO:0007669"/>
    <property type="project" value="UniProtKB-ARBA"/>
</dbReference>
<dbReference type="EMBL" id="CP042582">
    <property type="protein sequence ID" value="QEX21962.1"/>
    <property type="molecule type" value="Genomic_DNA"/>
</dbReference>
<name>A0A5J6MW80_9PROT</name>
<dbReference type="Gene3D" id="3.30.530.20">
    <property type="match status" value="1"/>
</dbReference>
<gene>
    <name evidence="2" type="ORF">FRZ61_18910</name>
</gene>